<proteinExistence type="predicted"/>
<dbReference type="AlphaFoldDB" id="L1MJW9"/>
<dbReference type="HOGENOM" id="CLU_3250112_0_0_11"/>
<evidence type="ECO:0000313" key="2">
    <source>
        <dbReference type="Proteomes" id="UP000010445"/>
    </source>
</evidence>
<gene>
    <name evidence="1" type="ORF">HMPREF9997_00662</name>
</gene>
<dbReference type="Proteomes" id="UP000010445">
    <property type="component" value="Unassembled WGS sequence"/>
</dbReference>
<evidence type="ECO:0000313" key="1">
    <source>
        <dbReference type="EMBL" id="EKX91588.1"/>
    </source>
</evidence>
<accession>L1MJW9</accession>
<reference evidence="1 2" key="1">
    <citation type="submission" date="2012-05" db="EMBL/GenBank/DDBJ databases">
        <authorList>
            <person name="Weinstock G."/>
            <person name="Sodergren E."/>
            <person name="Lobos E.A."/>
            <person name="Fulton L."/>
            <person name="Fulton R."/>
            <person name="Courtney L."/>
            <person name="Fronick C."/>
            <person name="O'Laughlin M."/>
            <person name="Godfrey J."/>
            <person name="Wilson R.M."/>
            <person name="Miner T."/>
            <person name="Farmer C."/>
            <person name="Delehaunty K."/>
            <person name="Cordes M."/>
            <person name="Minx P."/>
            <person name="Tomlinson C."/>
            <person name="Chen J."/>
            <person name="Wollam A."/>
            <person name="Pepin K.H."/>
            <person name="Bhonagiri V."/>
            <person name="Zhang X."/>
            <person name="Suruliraj S."/>
            <person name="Warren W."/>
            <person name="Mitreva M."/>
            <person name="Mardis E.R."/>
            <person name="Wilson R.K."/>
        </authorList>
    </citation>
    <scope>NUCLEOTIDE SEQUENCE [LARGE SCALE GENOMIC DNA]</scope>
    <source>
        <strain evidence="1 2">F0235</strain>
    </source>
</reference>
<organism evidence="1 2">
    <name type="scientific">Corynebacterium durum F0235</name>
    <dbReference type="NCBI Taxonomy" id="1035195"/>
    <lineage>
        <taxon>Bacteria</taxon>
        <taxon>Bacillati</taxon>
        <taxon>Actinomycetota</taxon>
        <taxon>Actinomycetes</taxon>
        <taxon>Mycobacteriales</taxon>
        <taxon>Corynebacteriaceae</taxon>
        <taxon>Corynebacterium</taxon>
    </lineage>
</organism>
<name>L1MJW9_9CORY</name>
<protein>
    <submittedName>
        <fullName evidence="1">Uncharacterized protein</fullName>
    </submittedName>
</protein>
<dbReference type="EMBL" id="AMEM01000011">
    <property type="protein sequence ID" value="EKX91588.1"/>
    <property type="molecule type" value="Genomic_DNA"/>
</dbReference>
<sequence>MQLTAQKAVIQLHITTHLTYPSVPALQRLGHPQRAPTPCILG</sequence>
<keyword evidence="2" id="KW-1185">Reference proteome</keyword>
<comment type="caution">
    <text evidence="1">The sequence shown here is derived from an EMBL/GenBank/DDBJ whole genome shotgun (WGS) entry which is preliminary data.</text>
</comment>